<evidence type="ECO:0000313" key="3">
    <source>
        <dbReference type="Proteomes" id="UP000006038"/>
    </source>
</evidence>
<organism evidence="2">
    <name type="scientific">Oryza brachyantha</name>
    <name type="common">malo sina</name>
    <dbReference type="NCBI Taxonomy" id="4533"/>
    <lineage>
        <taxon>Eukaryota</taxon>
        <taxon>Viridiplantae</taxon>
        <taxon>Streptophyta</taxon>
        <taxon>Embryophyta</taxon>
        <taxon>Tracheophyta</taxon>
        <taxon>Spermatophyta</taxon>
        <taxon>Magnoliopsida</taxon>
        <taxon>Liliopsida</taxon>
        <taxon>Poales</taxon>
        <taxon>Poaceae</taxon>
        <taxon>BOP clade</taxon>
        <taxon>Oryzoideae</taxon>
        <taxon>Oryzeae</taxon>
        <taxon>Oryzinae</taxon>
        <taxon>Oryza</taxon>
    </lineage>
</organism>
<feature type="compositionally biased region" description="Basic and acidic residues" evidence="1">
    <location>
        <begin position="77"/>
        <end position="92"/>
    </location>
</feature>
<dbReference type="Gramene" id="OB01G15850.1">
    <property type="protein sequence ID" value="OB01G15850.1"/>
    <property type="gene ID" value="OB01G15850"/>
</dbReference>
<feature type="region of interest" description="Disordered" evidence="1">
    <location>
        <begin position="54"/>
        <end position="114"/>
    </location>
</feature>
<name>J3KX79_ORYBR</name>
<sequence>MAPAPRAPPHLELVHPELVARVRVDRGRHRGRLLLVVSPHADVVRRQVLPQRGDQVRRHLISPSRTTSPSAKNINAAHREVRPRRDATDAFPHHHHGRRRATTLGRLPSVDGLR</sequence>
<keyword evidence="3" id="KW-1185">Reference proteome</keyword>
<reference evidence="2" key="1">
    <citation type="journal article" date="2013" name="Nat. Commun.">
        <title>Whole-genome sequencing of Oryza brachyantha reveals mechanisms underlying Oryza genome evolution.</title>
        <authorList>
            <person name="Chen J."/>
            <person name="Huang Q."/>
            <person name="Gao D."/>
            <person name="Wang J."/>
            <person name="Lang Y."/>
            <person name="Liu T."/>
            <person name="Li B."/>
            <person name="Bai Z."/>
            <person name="Luis Goicoechea J."/>
            <person name="Liang C."/>
            <person name="Chen C."/>
            <person name="Zhang W."/>
            <person name="Sun S."/>
            <person name="Liao Y."/>
            <person name="Zhang X."/>
            <person name="Yang L."/>
            <person name="Song C."/>
            <person name="Wang M."/>
            <person name="Shi J."/>
            <person name="Liu G."/>
            <person name="Liu J."/>
            <person name="Zhou H."/>
            <person name="Zhou W."/>
            <person name="Yu Q."/>
            <person name="An N."/>
            <person name="Chen Y."/>
            <person name="Cai Q."/>
            <person name="Wang B."/>
            <person name="Liu B."/>
            <person name="Min J."/>
            <person name="Huang Y."/>
            <person name="Wu H."/>
            <person name="Li Z."/>
            <person name="Zhang Y."/>
            <person name="Yin Y."/>
            <person name="Song W."/>
            <person name="Jiang J."/>
            <person name="Jackson S.A."/>
            <person name="Wing R.A."/>
            <person name="Wang J."/>
            <person name="Chen M."/>
        </authorList>
    </citation>
    <scope>NUCLEOTIDE SEQUENCE [LARGE SCALE GENOMIC DNA]</scope>
    <source>
        <strain evidence="2">cv. IRGC 101232</strain>
    </source>
</reference>
<dbReference type="HOGENOM" id="CLU_160985_0_0_1"/>
<evidence type="ECO:0000313" key="2">
    <source>
        <dbReference type="EnsemblPlants" id="OB01G15850.1"/>
    </source>
</evidence>
<evidence type="ECO:0000256" key="1">
    <source>
        <dbReference type="SAM" id="MobiDB-lite"/>
    </source>
</evidence>
<reference evidence="2" key="2">
    <citation type="submission" date="2013-04" db="UniProtKB">
        <authorList>
            <consortium name="EnsemblPlants"/>
        </authorList>
    </citation>
    <scope>IDENTIFICATION</scope>
</reference>
<dbReference type="OMA" id="TSKREWC"/>
<feature type="compositionally biased region" description="Polar residues" evidence="1">
    <location>
        <begin position="63"/>
        <end position="73"/>
    </location>
</feature>
<dbReference type="Proteomes" id="UP000006038">
    <property type="component" value="Chromosome 1"/>
</dbReference>
<dbReference type="AlphaFoldDB" id="J3KX79"/>
<accession>J3KX79</accession>
<proteinExistence type="predicted"/>
<protein>
    <submittedName>
        <fullName evidence="2">Uncharacterized protein</fullName>
    </submittedName>
</protein>
<dbReference type="EnsemblPlants" id="OB01G15850.1">
    <property type="protein sequence ID" value="OB01G15850.1"/>
    <property type="gene ID" value="OB01G15850"/>
</dbReference>